<keyword evidence="3" id="KW-1185">Reference proteome</keyword>
<evidence type="ECO:0000256" key="1">
    <source>
        <dbReference type="SAM" id="MobiDB-lite"/>
    </source>
</evidence>
<proteinExistence type="predicted"/>
<feature type="region of interest" description="Disordered" evidence="1">
    <location>
        <begin position="198"/>
        <end position="221"/>
    </location>
</feature>
<feature type="compositionally biased region" description="Low complexity" evidence="1">
    <location>
        <begin position="257"/>
        <end position="273"/>
    </location>
</feature>
<protein>
    <submittedName>
        <fullName evidence="2">Uncharacterized protein</fullName>
    </submittedName>
</protein>
<dbReference type="Proteomes" id="UP000652761">
    <property type="component" value="Unassembled WGS sequence"/>
</dbReference>
<accession>A0A843TQK4</accession>
<comment type="caution">
    <text evidence="2">The sequence shown here is derived from an EMBL/GenBank/DDBJ whole genome shotgun (WGS) entry which is preliminary data.</text>
</comment>
<feature type="region of interest" description="Disordered" evidence="1">
    <location>
        <begin position="257"/>
        <end position="284"/>
    </location>
</feature>
<gene>
    <name evidence="2" type="ORF">Taro_007148</name>
</gene>
<dbReference type="AlphaFoldDB" id="A0A843TQK4"/>
<dbReference type="EMBL" id="NMUH01000222">
    <property type="protein sequence ID" value="MQL74772.1"/>
    <property type="molecule type" value="Genomic_DNA"/>
</dbReference>
<reference evidence="2" key="1">
    <citation type="submission" date="2017-07" db="EMBL/GenBank/DDBJ databases">
        <title>Taro Niue Genome Assembly and Annotation.</title>
        <authorList>
            <person name="Atibalentja N."/>
            <person name="Keating K."/>
            <person name="Fields C.J."/>
        </authorList>
    </citation>
    <scope>NUCLEOTIDE SEQUENCE</scope>
    <source>
        <strain evidence="2">Niue_2</strain>
        <tissue evidence="2">Leaf</tissue>
    </source>
</reference>
<organism evidence="2 3">
    <name type="scientific">Colocasia esculenta</name>
    <name type="common">Wild taro</name>
    <name type="synonym">Arum esculentum</name>
    <dbReference type="NCBI Taxonomy" id="4460"/>
    <lineage>
        <taxon>Eukaryota</taxon>
        <taxon>Viridiplantae</taxon>
        <taxon>Streptophyta</taxon>
        <taxon>Embryophyta</taxon>
        <taxon>Tracheophyta</taxon>
        <taxon>Spermatophyta</taxon>
        <taxon>Magnoliopsida</taxon>
        <taxon>Liliopsida</taxon>
        <taxon>Araceae</taxon>
        <taxon>Aroideae</taxon>
        <taxon>Colocasieae</taxon>
        <taxon>Colocasia</taxon>
    </lineage>
</organism>
<evidence type="ECO:0000313" key="2">
    <source>
        <dbReference type="EMBL" id="MQL74772.1"/>
    </source>
</evidence>
<evidence type="ECO:0000313" key="3">
    <source>
        <dbReference type="Proteomes" id="UP000652761"/>
    </source>
</evidence>
<sequence length="284" mass="29444">MSVHQGASSGTIHLTLRTLTLAPAPIKDIGAVPCKGTFSSSREYALILRNPLPRKFSTDLGIGGFPRSSPGPPDPLLVLQWRPVWLRPKQDHTTTFGAVCGKRRCHGSRTILIPERRKQGDEVSPVARGFPSPIPPGDVAFVTAGANHDAPAPTTAAPATALEVAELRGKIQQLTGVCLALQAQLAGGIVASPLPRPPGASGAAGGVAAPVPPGPDGGAGTRAPRAFASPLYCLPPSAAISCGRQLPRLWTRGPRQLRAGARQAPQARGRSGAPYGQTSNHSLR</sequence>
<name>A0A843TQK4_COLES</name>